<dbReference type="PROSITE" id="PS50937">
    <property type="entry name" value="HTH_MERR_2"/>
    <property type="match status" value="1"/>
</dbReference>
<evidence type="ECO:0000256" key="1">
    <source>
        <dbReference type="ARBA" id="ARBA00023125"/>
    </source>
</evidence>
<dbReference type="Proteomes" id="UP000275069">
    <property type="component" value="Chromosome"/>
</dbReference>
<proteinExistence type="predicted"/>
<accession>A0A387BUA5</accession>
<dbReference type="GO" id="GO:0003677">
    <property type="term" value="F:DNA binding"/>
    <property type="evidence" value="ECO:0007669"/>
    <property type="project" value="UniProtKB-KW"/>
</dbReference>
<dbReference type="InterPro" id="IPR047057">
    <property type="entry name" value="MerR_fam"/>
</dbReference>
<sequence length="210" mass="22761">MRVSKLVERSGVPLATIKYYIREGVLMPGETTSATQATYGEHHLRRLALIRALTDIVGLSVQKTAEVIRLIETPGDDLFLALGAAIGALPPYDDSDGDEQRDYPLARAVLERNGQVYDPDYPAVAQLERALTAASAAGFPIDDDRLDHYAAHTRAIAYYDLDHAPEGPARATIEYAVLGTALNEPVIAALRRLAHQDLALGRFSANIPAS</sequence>
<protein>
    <submittedName>
        <fullName evidence="3">MerR family transcriptional regulator</fullName>
    </submittedName>
</protein>
<dbReference type="InterPro" id="IPR009061">
    <property type="entry name" value="DNA-bd_dom_put_sf"/>
</dbReference>
<organism evidence="3 4">
    <name type="scientific">Gryllotalpicola protaetiae</name>
    <dbReference type="NCBI Taxonomy" id="2419771"/>
    <lineage>
        <taxon>Bacteria</taxon>
        <taxon>Bacillati</taxon>
        <taxon>Actinomycetota</taxon>
        <taxon>Actinomycetes</taxon>
        <taxon>Micrococcales</taxon>
        <taxon>Microbacteriaceae</taxon>
        <taxon>Gryllotalpicola</taxon>
    </lineage>
</organism>
<keyword evidence="1" id="KW-0238">DNA-binding</keyword>
<evidence type="ECO:0000313" key="4">
    <source>
        <dbReference type="Proteomes" id="UP000275069"/>
    </source>
</evidence>
<evidence type="ECO:0000259" key="2">
    <source>
        <dbReference type="PROSITE" id="PS50937"/>
    </source>
</evidence>
<evidence type="ECO:0000313" key="3">
    <source>
        <dbReference type="EMBL" id="AYG04626.1"/>
    </source>
</evidence>
<dbReference type="InterPro" id="IPR000551">
    <property type="entry name" value="MerR-type_HTH_dom"/>
</dbReference>
<reference evidence="3 4" key="1">
    <citation type="submission" date="2018-09" db="EMBL/GenBank/DDBJ databases">
        <title>Genome sequencing of strain 2DFW10M-5.</title>
        <authorList>
            <person name="Heo J."/>
            <person name="Kim S.-J."/>
            <person name="Kwon S.-W."/>
        </authorList>
    </citation>
    <scope>NUCLEOTIDE SEQUENCE [LARGE SCALE GENOMIC DNA]</scope>
    <source>
        <strain evidence="3 4">2DFW10M-5</strain>
    </source>
</reference>
<dbReference type="PANTHER" id="PTHR30204:SF98">
    <property type="entry name" value="HTH-TYPE TRANSCRIPTIONAL REGULATOR ADHR"/>
    <property type="match status" value="1"/>
</dbReference>
<dbReference type="KEGG" id="gry:D7I44_14575"/>
<dbReference type="OrthoDB" id="5242095at2"/>
<keyword evidence="4" id="KW-1185">Reference proteome</keyword>
<dbReference type="EMBL" id="CP032624">
    <property type="protein sequence ID" value="AYG04626.1"/>
    <property type="molecule type" value="Genomic_DNA"/>
</dbReference>
<dbReference type="RefSeq" id="WP_120790155.1">
    <property type="nucleotide sequence ID" value="NZ_CP032624.1"/>
</dbReference>
<dbReference type="GO" id="GO:0003700">
    <property type="term" value="F:DNA-binding transcription factor activity"/>
    <property type="evidence" value="ECO:0007669"/>
    <property type="project" value="InterPro"/>
</dbReference>
<dbReference type="SMART" id="SM00422">
    <property type="entry name" value="HTH_MERR"/>
    <property type="match status" value="1"/>
</dbReference>
<dbReference type="PANTHER" id="PTHR30204">
    <property type="entry name" value="REDOX-CYCLING DRUG-SENSING TRANSCRIPTIONAL ACTIVATOR SOXR"/>
    <property type="match status" value="1"/>
</dbReference>
<dbReference type="AlphaFoldDB" id="A0A387BUA5"/>
<dbReference type="Gene3D" id="1.10.1660.10">
    <property type="match status" value="1"/>
</dbReference>
<dbReference type="SUPFAM" id="SSF46955">
    <property type="entry name" value="Putative DNA-binding domain"/>
    <property type="match status" value="1"/>
</dbReference>
<gene>
    <name evidence="3" type="ORF">D7I44_14575</name>
</gene>
<feature type="domain" description="HTH merR-type" evidence="2">
    <location>
        <begin position="1"/>
        <end position="70"/>
    </location>
</feature>
<dbReference type="Pfam" id="PF13411">
    <property type="entry name" value="MerR_1"/>
    <property type="match status" value="1"/>
</dbReference>
<name>A0A387BUA5_9MICO</name>